<dbReference type="AlphaFoldDB" id="A0A419RUI5"/>
<evidence type="ECO:0000313" key="2">
    <source>
        <dbReference type="Proteomes" id="UP000285232"/>
    </source>
</evidence>
<protein>
    <submittedName>
        <fullName evidence="1">Methyltransferase domain-containing protein</fullName>
    </submittedName>
</protein>
<dbReference type="RefSeq" id="WP_120048455.1">
    <property type="nucleotide sequence ID" value="NZ_RAHX01000001.1"/>
</dbReference>
<dbReference type="InterPro" id="IPR029063">
    <property type="entry name" value="SAM-dependent_MTases_sf"/>
</dbReference>
<gene>
    <name evidence="1" type="ORF">D6201_08830</name>
</gene>
<dbReference type="InterPro" id="IPR025799">
    <property type="entry name" value="Arg_MeTrfase"/>
</dbReference>
<accession>A0A419RUI5</accession>
<dbReference type="Proteomes" id="UP000285232">
    <property type="component" value="Unassembled WGS sequence"/>
</dbReference>
<dbReference type="PANTHER" id="PTHR11006">
    <property type="entry name" value="PROTEIN ARGININE N-METHYLTRANSFERASE"/>
    <property type="match status" value="1"/>
</dbReference>
<name>A0A419RUI5_9SPHN</name>
<dbReference type="OrthoDB" id="5383291at2"/>
<keyword evidence="1" id="KW-0489">Methyltransferase</keyword>
<dbReference type="CDD" id="cd02440">
    <property type="entry name" value="AdoMet_MTases"/>
    <property type="match status" value="1"/>
</dbReference>
<keyword evidence="2" id="KW-1185">Reference proteome</keyword>
<comment type="caution">
    <text evidence="1">The sequence shown here is derived from an EMBL/GenBank/DDBJ whole genome shotgun (WGS) entry which is preliminary data.</text>
</comment>
<dbReference type="EMBL" id="RAHX01000001">
    <property type="protein sequence ID" value="RJY09446.1"/>
    <property type="molecule type" value="Genomic_DNA"/>
</dbReference>
<dbReference type="GO" id="GO:0032259">
    <property type="term" value="P:methylation"/>
    <property type="evidence" value="ECO:0007669"/>
    <property type="project" value="UniProtKB-KW"/>
</dbReference>
<dbReference type="PANTHER" id="PTHR11006:SF53">
    <property type="entry name" value="PROTEIN ARGININE N-METHYLTRANSFERASE 3"/>
    <property type="match status" value="1"/>
</dbReference>
<proteinExistence type="predicted"/>
<evidence type="ECO:0000313" key="1">
    <source>
        <dbReference type="EMBL" id="RJY09446.1"/>
    </source>
</evidence>
<dbReference type="Pfam" id="PF06325">
    <property type="entry name" value="PrmA"/>
    <property type="match status" value="1"/>
</dbReference>
<dbReference type="GO" id="GO:0042054">
    <property type="term" value="F:histone methyltransferase activity"/>
    <property type="evidence" value="ECO:0007669"/>
    <property type="project" value="TreeGrafter"/>
</dbReference>
<organism evidence="1 2">
    <name type="scientific">Aurantiacibacter aquimixticola</name>
    <dbReference type="NCBI Taxonomy" id="1958945"/>
    <lineage>
        <taxon>Bacteria</taxon>
        <taxon>Pseudomonadati</taxon>
        <taxon>Pseudomonadota</taxon>
        <taxon>Alphaproteobacteria</taxon>
        <taxon>Sphingomonadales</taxon>
        <taxon>Erythrobacteraceae</taxon>
        <taxon>Aurantiacibacter</taxon>
    </lineage>
</organism>
<reference evidence="1 2" key="1">
    <citation type="journal article" date="2017" name="Int. J. Syst. Evol. Microbiol.">
        <title>Erythrobacter aquimixticola sp. nov., isolated from the junction between the ocean and a freshwater spring.</title>
        <authorList>
            <person name="Park S."/>
            <person name="Jung Y.T."/>
            <person name="Choi S.J."/>
            <person name="Yoon J.H."/>
        </authorList>
    </citation>
    <scope>NUCLEOTIDE SEQUENCE [LARGE SCALE GENOMIC DNA]</scope>
    <source>
        <strain evidence="1 2">JSSK-14</strain>
    </source>
</reference>
<dbReference type="GO" id="GO:0016274">
    <property type="term" value="F:protein-arginine N-methyltransferase activity"/>
    <property type="evidence" value="ECO:0007669"/>
    <property type="project" value="InterPro"/>
</dbReference>
<keyword evidence="1" id="KW-0808">Transferase</keyword>
<dbReference type="Gene3D" id="2.70.160.11">
    <property type="entry name" value="Hnrnp arginine n-methyltransferase1"/>
    <property type="match status" value="1"/>
</dbReference>
<dbReference type="SUPFAM" id="SSF53335">
    <property type="entry name" value="S-adenosyl-L-methionine-dependent methyltransferases"/>
    <property type="match status" value="1"/>
</dbReference>
<dbReference type="Gene3D" id="3.40.50.150">
    <property type="entry name" value="Vaccinia Virus protein VP39"/>
    <property type="match status" value="1"/>
</dbReference>
<sequence>MTSTLDEHIDYLQLEGRLDLYDEALAKVLREGDVVADLGCGVGVLGLAALKAGASHIYGIDQSDAIELTRETIARAGLSDRYTCMKASTFRCKLPEQVDLLLCDHVGYLGFDYGIIDMMRDAARRFLKPGGDAIPRKIQPVLAGACSAACRAKAREWGAQEIPAEYHWLENYGRNTKHNYEFDNGELCTAPAALQPIDLIAPGPDLFAMEADLEITSAGLFDGLAGWFDCELTPGVVMTNAPGRPESIARSNAFLPCQSSFHVNVGDRVHVGLKFRSDGEFLAWTITPPCGRPQVLSNWKSRILTAGDLRQAANAPITLNALGRARKAVFAATDGTRSAQAIADKVVSDNPDLFPTESALRRFVLREIGNVSE</sequence>